<feature type="transmembrane region" description="Helical" evidence="3">
    <location>
        <begin position="624"/>
        <end position="645"/>
    </location>
</feature>
<dbReference type="SUPFAM" id="SSF53474">
    <property type="entry name" value="alpha/beta-Hydrolases"/>
    <property type="match status" value="1"/>
</dbReference>
<keyword evidence="3" id="KW-1133">Transmembrane helix</keyword>
<dbReference type="Gene3D" id="3.40.50.1820">
    <property type="entry name" value="alpha/beta hydrolase"/>
    <property type="match status" value="1"/>
</dbReference>
<dbReference type="GO" id="GO:0016787">
    <property type="term" value="F:hydrolase activity"/>
    <property type="evidence" value="ECO:0007669"/>
    <property type="project" value="UniProtKB-KW"/>
</dbReference>
<feature type="transmembrane region" description="Helical" evidence="3">
    <location>
        <begin position="550"/>
        <end position="574"/>
    </location>
</feature>
<sequence>MKLKTTFSIIIILWIGFLTNIVAQNITFEKADPFLPQFKDSSPKEITWGYLNVPETWGAKDGKMIKVAVAILKNTSNLKTSNAVVFIQGGPGAGGIVNIWSWINHPLRKNNDIILFDARGTGLCKPRLSDDLGEKFLDILAKNQSVEEDEKQKVDAVMLYRQELINRGININAYNSLSVANDLHALKSKLNYKNWSIYGVSYGTYVAQVYASNYPEDIKSLVLDSAIDDISSYYVDNTANYINSLNKVFEICKKEEKYNKEYPDLEKTYYEVIADLEKNPLTVFVDKSIIPSGTFTYNSEDFKVAIQQALYNKQLVEIIPLLIYQFHERKGESLGNLVSAFSSLLELDYGFYYCVSCNEALPNNSFSEYQKNASKFKGLNGGISFYKSDFKVCDAWNKNRNEALKAHYDLSNLALAKYPVLIFSGEFDPITPQTNGQKVAAKFKNVHTVEAKTYGHVPSFTTIGREVAEKFIDHPEEKLDLNAFQKAKPILFVTGVIINKGIAKAGNSIGEFNPVFLFPLVIALGIMLIFIFIYFIKLMKRRYAIIQDKIIRLCLIITSVVGLGLFVSLIMAILNVSKQNFFILAFGLPENFDYVFSLLFGFLGCLMLTFLYFLFTIKKTNQRGIVFSVIFSNILLATYLFYWGII</sequence>
<evidence type="ECO:0000313" key="7">
    <source>
        <dbReference type="Proteomes" id="UP001430919"/>
    </source>
</evidence>
<evidence type="ECO:0000259" key="5">
    <source>
        <dbReference type="Pfam" id="PF08386"/>
    </source>
</evidence>
<gene>
    <name evidence="6" type="ORF">LNQ49_02780</name>
</gene>
<feature type="transmembrane region" description="Helical" evidence="3">
    <location>
        <begin position="516"/>
        <end position="538"/>
    </location>
</feature>
<reference evidence="6" key="1">
    <citation type="submission" date="2021-11" db="EMBL/GenBank/DDBJ databases">
        <title>Description of novel Flavobacterium species.</title>
        <authorList>
            <person name="Saticioglu I.B."/>
            <person name="Ay H."/>
            <person name="Altun S."/>
            <person name="Duman M."/>
        </authorList>
    </citation>
    <scope>NUCLEOTIDE SEQUENCE</scope>
    <source>
        <strain evidence="6">F-65</strain>
    </source>
</reference>
<dbReference type="Proteomes" id="UP001430919">
    <property type="component" value="Unassembled WGS sequence"/>
</dbReference>
<proteinExistence type="inferred from homology"/>
<keyword evidence="3" id="KW-0472">Membrane</keyword>
<dbReference type="PANTHER" id="PTHR43248">
    <property type="entry name" value="2-SUCCINYL-6-HYDROXY-2,4-CYCLOHEXADIENE-1-CARBOXYLATE SYNTHASE"/>
    <property type="match status" value="1"/>
</dbReference>
<dbReference type="InterPro" id="IPR051601">
    <property type="entry name" value="Serine_prot/Carboxylest_S33"/>
</dbReference>
<feature type="domain" description="Peptidase S33 tripeptidyl aminopeptidase-like C-terminal" evidence="5">
    <location>
        <begin position="389"/>
        <end position="457"/>
    </location>
</feature>
<evidence type="ECO:0000313" key="6">
    <source>
        <dbReference type="EMBL" id="MCC9070524.1"/>
    </source>
</evidence>
<accession>A0ABS8MP29</accession>
<keyword evidence="3" id="KW-0812">Transmembrane</keyword>
<protein>
    <submittedName>
        <fullName evidence="6">Alpha/beta fold hydrolase</fullName>
    </submittedName>
</protein>
<dbReference type="InterPro" id="IPR029058">
    <property type="entry name" value="AB_hydrolase_fold"/>
</dbReference>
<dbReference type="Pfam" id="PF00561">
    <property type="entry name" value="Abhydrolase_1"/>
    <property type="match status" value="1"/>
</dbReference>
<evidence type="ECO:0000256" key="3">
    <source>
        <dbReference type="SAM" id="Phobius"/>
    </source>
</evidence>
<comment type="caution">
    <text evidence="6">The sequence shown here is derived from an EMBL/GenBank/DDBJ whole genome shotgun (WGS) entry which is preliminary data.</text>
</comment>
<dbReference type="InterPro" id="IPR013595">
    <property type="entry name" value="Pept_S33_TAP-like_C"/>
</dbReference>
<comment type="similarity">
    <text evidence="1">Belongs to the peptidase S33 family.</text>
</comment>
<dbReference type="RefSeq" id="WP_229987256.1">
    <property type="nucleotide sequence ID" value="NZ_JAJJMO010000001.1"/>
</dbReference>
<feature type="domain" description="AB hydrolase-1" evidence="4">
    <location>
        <begin position="82"/>
        <end position="231"/>
    </location>
</feature>
<evidence type="ECO:0000256" key="1">
    <source>
        <dbReference type="ARBA" id="ARBA00010088"/>
    </source>
</evidence>
<dbReference type="PANTHER" id="PTHR43248:SF25">
    <property type="entry name" value="AB HYDROLASE-1 DOMAIN-CONTAINING PROTEIN-RELATED"/>
    <property type="match status" value="1"/>
</dbReference>
<evidence type="ECO:0000259" key="4">
    <source>
        <dbReference type="Pfam" id="PF00561"/>
    </source>
</evidence>
<dbReference type="EMBL" id="JAJJMO010000001">
    <property type="protein sequence ID" value="MCC9070524.1"/>
    <property type="molecule type" value="Genomic_DNA"/>
</dbReference>
<dbReference type="Pfam" id="PF08386">
    <property type="entry name" value="Abhydrolase_4"/>
    <property type="match status" value="1"/>
</dbReference>
<feature type="transmembrane region" description="Helical" evidence="3">
    <location>
        <begin position="594"/>
        <end position="617"/>
    </location>
</feature>
<name>A0ABS8MP29_9FLAO</name>
<organism evidence="6 7">
    <name type="scientific">Flavobacterium pisciphilum</name>
    <dbReference type="NCBI Taxonomy" id="2893755"/>
    <lineage>
        <taxon>Bacteria</taxon>
        <taxon>Pseudomonadati</taxon>
        <taxon>Bacteroidota</taxon>
        <taxon>Flavobacteriia</taxon>
        <taxon>Flavobacteriales</taxon>
        <taxon>Flavobacteriaceae</taxon>
        <taxon>Flavobacterium</taxon>
    </lineage>
</organism>
<keyword evidence="7" id="KW-1185">Reference proteome</keyword>
<keyword evidence="2 6" id="KW-0378">Hydrolase</keyword>
<evidence type="ECO:0000256" key="2">
    <source>
        <dbReference type="ARBA" id="ARBA00022801"/>
    </source>
</evidence>
<dbReference type="InterPro" id="IPR000073">
    <property type="entry name" value="AB_hydrolase_1"/>
</dbReference>